<evidence type="ECO:0000313" key="1">
    <source>
        <dbReference type="EMBL" id="QIZ21528.1"/>
    </source>
</evidence>
<reference evidence="1 2" key="1">
    <citation type="journal article" date="2020" name="Nat. Microbiol.">
        <title>Lysogenic host-virus interactions in SAR11 marine bacteria.</title>
        <authorList>
            <person name="Morris R.M."/>
            <person name="Cain K.R."/>
            <person name="Hvorecny K.L."/>
            <person name="Kollman J.M."/>
        </authorList>
    </citation>
    <scope>NUCLEOTIDE SEQUENCE [LARGE SCALE GENOMIC DNA]</scope>
    <source>
        <strain evidence="1 2">NP1</strain>
    </source>
</reference>
<protein>
    <submittedName>
        <fullName evidence="1">Uncharacterized protein</fullName>
    </submittedName>
</protein>
<dbReference type="KEGG" id="peg:E5R92_07010"/>
<gene>
    <name evidence="1" type="ORF">E5R92_07010</name>
</gene>
<dbReference type="RefSeq" id="WP_168607384.1">
    <property type="nucleotide sequence ID" value="NZ_CP038852.1"/>
</dbReference>
<keyword evidence="2" id="KW-1185">Reference proteome</keyword>
<dbReference type="AlphaFoldDB" id="A0A6H1Q3W4"/>
<name>A0A6H1Q3W4_9PROT</name>
<evidence type="ECO:0000313" key="2">
    <source>
        <dbReference type="Proteomes" id="UP000501094"/>
    </source>
</evidence>
<organism evidence="1 2">
    <name type="scientific">Candidatus Pelagibacter giovannonii</name>
    <dbReference type="NCBI Taxonomy" id="2563896"/>
    <lineage>
        <taxon>Bacteria</taxon>
        <taxon>Pseudomonadati</taxon>
        <taxon>Pseudomonadota</taxon>
        <taxon>Alphaproteobacteria</taxon>
        <taxon>Candidatus Pelagibacterales</taxon>
        <taxon>Candidatus Pelagibacteraceae</taxon>
        <taxon>Candidatus Pelagibacter</taxon>
    </lineage>
</organism>
<proteinExistence type="predicted"/>
<dbReference type="Proteomes" id="UP000501094">
    <property type="component" value="Chromosome"/>
</dbReference>
<accession>A0A6H1Q3W4</accession>
<sequence length="61" mass="6900">MKKNLFNIDLDKSSDVYGSQSLKACDPCAAECEKINRKINNRKLSDIEDKEVAHILSPFNT</sequence>
<dbReference type="EMBL" id="CP038852">
    <property type="protein sequence ID" value="QIZ21528.1"/>
    <property type="molecule type" value="Genomic_DNA"/>
</dbReference>